<accession>A0A916ZKW4</accession>
<dbReference type="AlphaFoldDB" id="A0A916ZKW4"/>
<evidence type="ECO:0000313" key="1">
    <source>
        <dbReference type="EMBL" id="GGE02651.1"/>
    </source>
</evidence>
<gene>
    <name evidence="1" type="ORF">GCM10011390_21910</name>
</gene>
<proteinExistence type="predicted"/>
<dbReference type="SUPFAM" id="SSF143081">
    <property type="entry name" value="BB1717-like"/>
    <property type="match status" value="1"/>
</dbReference>
<evidence type="ECO:0008006" key="3">
    <source>
        <dbReference type="Google" id="ProtNLM"/>
    </source>
</evidence>
<reference evidence="1" key="2">
    <citation type="submission" date="2020-09" db="EMBL/GenBank/DDBJ databases">
        <authorList>
            <person name="Sun Q."/>
            <person name="Zhou Y."/>
        </authorList>
    </citation>
    <scope>NUCLEOTIDE SEQUENCE</scope>
    <source>
        <strain evidence="1">CGMCC 1.15367</strain>
    </source>
</reference>
<organism evidence="1 2">
    <name type="scientific">Aureimonas endophytica</name>
    <dbReference type="NCBI Taxonomy" id="2027858"/>
    <lineage>
        <taxon>Bacteria</taxon>
        <taxon>Pseudomonadati</taxon>
        <taxon>Pseudomonadota</taxon>
        <taxon>Alphaproteobacteria</taxon>
        <taxon>Hyphomicrobiales</taxon>
        <taxon>Aurantimonadaceae</taxon>
        <taxon>Aureimonas</taxon>
    </lineage>
</organism>
<dbReference type="Proteomes" id="UP000644699">
    <property type="component" value="Unassembled WGS sequence"/>
</dbReference>
<dbReference type="EMBL" id="BMIQ01000003">
    <property type="protein sequence ID" value="GGE02651.1"/>
    <property type="molecule type" value="Genomic_DNA"/>
</dbReference>
<name>A0A916ZKW4_9HYPH</name>
<dbReference type="InterPro" id="IPR036590">
    <property type="entry name" value="SRAP-like"/>
</dbReference>
<keyword evidence="2" id="KW-1185">Reference proteome</keyword>
<comment type="caution">
    <text evidence="1">The sequence shown here is derived from an EMBL/GenBank/DDBJ whole genome shotgun (WGS) entry which is preliminary data.</text>
</comment>
<sequence length="80" mass="8799">MCNLYSLTKGPSTILEFTRALRSEVGNLKLLPGIFPDIAAPVVRTGADGTRELVRARWGVPTPRSTSMVPMVRPSFGRRE</sequence>
<protein>
    <recommendedName>
        <fullName evidence="3">SOS response associated peptidase (SRAP)</fullName>
    </recommendedName>
</protein>
<reference evidence="1" key="1">
    <citation type="journal article" date="2014" name="Int. J. Syst. Evol. Microbiol.">
        <title>Complete genome sequence of Corynebacterium casei LMG S-19264T (=DSM 44701T), isolated from a smear-ripened cheese.</title>
        <authorList>
            <consortium name="US DOE Joint Genome Institute (JGI-PGF)"/>
            <person name="Walter F."/>
            <person name="Albersmeier A."/>
            <person name="Kalinowski J."/>
            <person name="Ruckert C."/>
        </authorList>
    </citation>
    <scope>NUCLEOTIDE SEQUENCE</scope>
    <source>
        <strain evidence="1">CGMCC 1.15367</strain>
    </source>
</reference>
<dbReference type="Gene3D" id="3.90.1680.20">
    <property type="match status" value="1"/>
</dbReference>
<evidence type="ECO:0000313" key="2">
    <source>
        <dbReference type="Proteomes" id="UP000644699"/>
    </source>
</evidence>